<sequence length="49" mass="5711">MKIAVCEGFTLHPVFVPKRINWRIGAENCTFVDYLYPYGNEIKELYGTL</sequence>
<dbReference type="Proteomes" id="UP000008898">
    <property type="component" value="Chromosome"/>
</dbReference>
<name>G0L7S0_ZOBGA</name>
<organism evidence="1 2">
    <name type="scientific">Zobellia galactanivorans (strain DSM 12802 / CCUG 47099 / CIP 106680 / NCIMB 13871 / Dsij)</name>
    <dbReference type="NCBI Taxonomy" id="63186"/>
    <lineage>
        <taxon>Bacteria</taxon>
        <taxon>Pseudomonadati</taxon>
        <taxon>Bacteroidota</taxon>
        <taxon>Flavobacteriia</taxon>
        <taxon>Flavobacteriales</taxon>
        <taxon>Flavobacteriaceae</taxon>
        <taxon>Zobellia</taxon>
    </lineage>
</organism>
<dbReference type="STRING" id="63186.ZOBELLIA_4104"/>
<evidence type="ECO:0000313" key="2">
    <source>
        <dbReference type="Proteomes" id="UP000008898"/>
    </source>
</evidence>
<dbReference type="KEGG" id="zga:ZOBELLIA_4104"/>
<reference evidence="2" key="1">
    <citation type="submission" date="2009-07" db="EMBL/GenBank/DDBJ databases">
        <title>Complete genome sequence of Zobellia galactanivorans Dsij.</title>
        <authorList>
            <consortium name="Genoscope - CEA"/>
        </authorList>
    </citation>
    <scope>NUCLEOTIDE SEQUENCE [LARGE SCALE GENOMIC DNA]</scope>
    <source>
        <strain evidence="2">DSM 12802 / CCUG 47099 / CIP 106680 / NCIMB 13871 / Dsij</strain>
    </source>
</reference>
<dbReference type="AlphaFoldDB" id="G0L7S0"/>
<evidence type="ECO:0000313" key="1">
    <source>
        <dbReference type="EMBL" id="CAZ98239.1"/>
    </source>
</evidence>
<keyword evidence="2" id="KW-1185">Reference proteome</keyword>
<accession>G0L7S0</accession>
<reference evidence="1 2" key="2">
    <citation type="journal article" date="2012" name="Environ. Microbiol.">
        <title>Characterization of the first alginolytic operons in a marine bacterium: from their emergence in marine Flavobacteriia to their independent transfers to marine Proteobacteria and human gut Bacteroides.</title>
        <authorList>
            <person name="Thomas F."/>
            <person name="Barbeyron T."/>
            <person name="Tonon T."/>
            <person name="Genicot S."/>
            <person name="Czjzek M."/>
            <person name="Michel G."/>
        </authorList>
    </citation>
    <scope>NUCLEOTIDE SEQUENCE [LARGE SCALE GENOMIC DNA]</scope>
    <source>
        <strain evidence="2">DSM 12802 / CCUG 47099 / CIP 106680 / NCIMB 13871 / Dsij</strain>
    </source>
</reference>
<dbReference type="HOGENOM" id="CLU_3142506_0_0_10"/>
<gene>
    <name evidence="1" type="ordered locus">zobellia_4104</name>
</gene>
<proteinExistence type="predicted"/>
<protein>
    <submittedName>
        <fullName evidence="1">Uncharacterized protein</fullName>
    </submittedName>
</protein>
<dbReference type="EMBL" id="FP476056">
    <property type="protein sequence ID" value="CAZ98239.1"/>
    <property type="molecule type" value="Genomic_DNA"/>
</dbReference>